<comment type="subcellular location">
    <subcellularLocation>
        <location evidence="5">Cell membrane</location>
        <topology evidence="5">Multi-pass membrane protein</topology>
    </subcellularLocation>
    <subcellularLocation>
        <location evidence="1">Membrane</location>
        <topology evidence="1">Multi-pass membrane protein</topology>
    </subcellularLocation>
</comment>
<sequence>MAFEGVFSIISHIKKKIIYIIAVFGAGALLSFSYMGEVIKKIETDMFWRLNIPDRPDSAKQLLEISSDLASISNRLADNNSISGNNSIIAQNLTRASNDILNISQNLYLYKPNIIYLTPMEVIMLEFKMSLIFGVLIVSPLILYYAYRGAKGRLTDLPFIREKKLLIVLTIIASIALFLIGAGYAYFYMLPFFLSFLYQDAMNLGINATFSIYEFISFIVMTTVILGIAFELPVILTFFVHLGVASRKTLAHYRKHAYIILLIIAAWITPDPTMFTQVMVALPFIILYEASLVIMKLTGK</sequence>
<dbReference type="GO" id="GO:0065002">
    <property type="term" value="P:intracellular protein transmembrane transport"/>
    <property type="evidence" value="ECO:0007669"/>
    <property type="project" value="TreeGrafter"/>
</dbReference>
<dbReference type="AlphaFoldDB" id="A0A0P8CLG3"/>
<feature type="transmembrane region" description="Helical" evidence="5">
    <location>
        <begin position="17"/>
        <end position="36"/>
    </location>
</feature>
<dbReference type="PANTHER" id="PTHR30371">
    <property type="entry name" value="SEC-INDEPENDENT PROTEIN TRANSLOCASE PROTEIN TATC"/>
    <property type="match status" value="1"/>
</dbReference>
<comment type="subunit">
    <text evidence="5">Forms a complex with TatA.</text>
</comment>
<dbReference type="PRINTS" id="PR01840">
    <property type="entry name" value="TATCFAMILY"/>
</dbReference>
<organism evidence="6 7">
    <name type="scientific">Candidatus Methanoperedens nitratireducens</name>
    <dbReference type="NCBI Taxonomy" id="1392998"/>
    <lineage>
        <taxon>Archaea</taxon>
        <taxon>Methanobacteriati</taxon>
        <taxon>Methanobacteriota</taxon>
        <taxon>Stenosarchaea group</taxon>
        <taxon>Methanomicrobia</taxon>
        <taxon>Methanosarcinales</taxon>
        <taxon>ANME-2 cluster</taxon>
        <taxon>Candidatus Methanoperedentaceae</taxon>
        <taxon>Candidatus Methanoperedens</taxon>
    </lineage>
</organism>
<dbReference type="HAMAP" id="MF_00902">
    <property type="entry name" value="TatC"/>
    <property type="match status" value="1"/>
</dbReference>
<evidence type="ECO:0000256" key="2">
    <source>
        <dbReference type="ARBA" id="ARBA00022692"/>
    </source>
</evidence>
<keyword evidence="5" id="KW-0813">Transport</keyword>
<dbReference type="Proteomes" id="UP000050360">
    <property type="component" value="Unassembled WGS sequence"/>
</dbReference>
<comment type="similarity">
    <text evidence="5">Belongs to the TatC family.</text>
</comment>
<keyword evidence="4 5" id="KW-0472">Membrane</keyword>
<feature type="transmembrane region" description="Helical" evidence="5">
    <location>
        <begin position="210"/>
        <end position="240"/>
    </location>
</feature>
<dbReference type="GO" id="GO:0009977">
    <property type="term" value="F:proton motive force dependent protein transmembrane transporter activity"/>
    <property type="evidence" value="ECO:0007669"/>
    <property type="project" value="TreeGrafter"/>
</dbReference>
<name>A0A0P8CLG3_9EURY</name>
<gene>
    <name evidence="5" type="primary">tatC</name>
    <name evidence="6" type="ORF">MPEBLZ_01426</name>
</gene>
<dbReference type="GO" id="GO:0043953">
    <property type="term" value="P:protein transport by the Tat complex"/>
    <property type="evidence" value="ECO:0007669"/>
    <property type="project" value="UniProtKB-UniRule"/>
</dbReference>
<proteinExistence type="inferred from homology"/>
<feature type="transmembrane region" description="Helical" evidence="5">
    <location>
        <begin position="252"/>
        <end position="268"/>
    </location>
</feature>
<feature type="transmembrane region" description="Helical" evidence="5">
    <location>
        <begin position="166"/>
        <end position="190"/>
    </location>
</feature>
<dbReference type="PANTHER" id="PTHR30371:SF0">
    <property type="entry name" value="SEC-INDEPENDENT PROTEIN TRANSLOCASE PROTEIN TATC, CHLOROPLASTIC-RELATED"/>
    <property type="match status" value="1"/>
</dbReference>
<comment type="caution">
    <text evidence="6">The sequence shown here is derived from an EMBL/GenBank/DDBJ whole genome shotgun (WGS) entry which is preliminary data.</text>
</comment>
<evidence type="ECO:0000256" key="3">
    <source>
        <dbReference type="ARBA" id="ARBA00022989"/>
    </source>
</evidence>
<keyword evidence="5" id="KW-1003">Cell membrane</keyword>
<keyword evidence="5" id="KW-0811">Translocation</keyword>
<protein>
    <recommendedName>
        <fullName evidence="5">Sec-independent protein translocase protein TatC</fullName>
    </recommendedName>
</protein>
<keyword evidence="5" id="KW-0653">Protein transport</keyword>
<evidence type="ECO:0000313" key="7">
    <source>
        <dbReference type="Proteomes" id="UP000050360"/>
    </source>
</evidence>
<evidence type="ECO:0000256" key="5">
    <source>
        <dbReference type="HAMAP-Rule" id="MF_00902"/>
    </source>
</evidence>
<dbReference type="InterPro" id="IPR002033">
    <property type="entry name" value="TatC"/>
</dbReference>
<evidence type="ECO:0000313" key="6">
    <source>
        <dbReference type="EMBL" id="KPQ44023.1"/>
    </source>
</evidence>
<comment type="function">
    <text evidence="5">Part of the twin-arginine translocation (Tat) system that transports large folded proteins containing a characteristic twin-arginine motif in their signal peptide across membranes.</text>
</comment>
<dbReference type="GO" id="GO:0033281">
    <property type="term" value="C:TAT protein transport complex"/>
    <property type="evidence" value="ECO:0007669"/>
    <property type="project" value="UniProtKB-UniRule"/>
</dbReference>
<dbReference type="Pfam" id="PF00902">
    <property type="entry name" value="TatC"/>
    <property type="match status" value="1"/>
</dbReference>
<feature type="transmembrane region" description="Helical" evidence="5">
    <location>
        <begin position="274"/>
        <end position="295"/>
    </location>
</feature>
<evidence type="ECO:0000256" key="1">
    <source>
        <dbReference type="ARBA" id="ARBA00004141"/>
    </source>
</evidence>
<keyword evidence="2 5" id="KW-0812">Transmembrane</keyword>
<feature type="transmembrane region" description="Helical" evidence="5">
    <location>
        <begin position="127"/>
        <end position="146"/>
    </location>
</feature>
<keyword evidence="3 5" id="KW-1133">Transmembrane helix</keyword>
<evidence type="ECO:0000256" key="4">
    <source>
        <dbReference type="ARBA" id="ARBA00023136"/>
    </source>
</evidence>
<reference evidence="6 7" key="1">
    <citation type="submission" date="2015-09" db="EMBL/GenBank/DDBJ databases">
        <title>A metagenomics-based metabolic model of nitrate-dependent anaerobic oxidation of methane by Methanoperedens-like archaea.</title>
        <authorList>
            <person name="Arshad A."/>
            <person name="Speth D.R."/>
            <person name="De Graaf R.M."/>
            <person name="Op Den Camp H.J."/>
            <person name="Jetten M.S."/>
            <person name="Welte C.U."/>
        </authorList>
    </citation>
    <scope>NUCLEOTIDE SEQUENCE [LARGE SCALE GENOMIC DNA]</scope>
</reference>
<accession>A0A0P8CLG3</accession>
<dbReference type="EMBL" id="LKCM01000117">
    <property type="protein sequence ID" value="KPQ44023.1"/>
    <property type="molecule type" value="Genomic_DNA"/>
</dbReference>